<organism evidence="1 2">
    <name type="scientific">Archangium gephyra</name>
    <dbReference type="NCBI Taxonomy" id="48"/>
    <lineage>
        <taxon>Bacteria</taxon>
        <taxon>Pseudomonadati</taxon>
        <taxon>Myxococcota</taxon>
        <taxon>Myxococcia</taxon>
        <taxon>Myxococcales</taxon>
        <taxon>Cystobacterineae</taxon>
        <taxon>Archangiaceae</taxon>
        <taxon>Archangium</taxon>
    </lineage>
</organism>
<reference evidence="1 2" key="1">
    <citation type="submission" date="2017-08" db="EMBL/GenBank/DDBJ databases">
        <title>Infants hospitalized years apart are colonized by the same room-sourced microbial strains.</title>
        <authorList>
            <person name="Brooks B."/>
            <person name="Olm M.R."/>
            <person name="Firek B.A."/>
            <person name="Baker R."/>
            <person name="Thomas B.C."/>
            <person name="Morowitz M.J."/>
            <person name="Banfield J.F."/>
        </authorList>
    </citation>
    <scope>NUCLEOTIDE SEQUENCE [LARGE SCALE GENOMIC DNA]</scope>
    <source>
        <strain evidence="1">S2_003_000_R2_14</strain>
    </source>
</reference>
<accession>A0A2W5W1A6</accession>
<dbReference type="AlphaFoldDB" id="A0A2W5W1A6"/>
<sequence>MSTDKKSTKIMAHTFFAQLQAGGYTHNQILDIAAELIDQVTCNIKDVKVSAAAASQTQESPRVSA</sequence>
<comment type="caution">
    <text evidence="1">The sequence shown here is derived from an EMBL/GenBank/DDBJ whole genome shotgun (WGS) entry which is preliminary data.</text>
</comment>
<gene>
    <name evidence="1" type="ORF">DI536_06190</name>
</gene>
<dbReference type="EMBL" id="QFQP01000003">
    <property type="protein sequence ID" value="PZR16831.1"/>
    <property type="molecule type" value="Genomic_DNA"/>
</dbReference>
<proteinExistence type="predicted"/>
<dbReference type="Proteomes" id="UP000249061">
    <property type="component" value="Unassembled WGS sequence"/>
</dbReference>
<protein>
    <submittedName>
        <fullName evidence="1">Uncharacterized protein</fullName>
    </submittedName>
</protein>
<name>A0A2W5W1A6_9BACT</name>
<evidence type="ECO:0000313" key="2">
    <source>
        <dbReference type="Proteomes" id="UP000249061"/>
    </source>
</evidence>
<evidence type="ECO:0000313" key="1">
    <source>
        <dbReference type="EMBL" id="PZR16831.1"/>
    </source>
</evidence>